<feature type="transmembrane region" description="Helical" evidence="6">
    <location>
        <begin position="177"/>
        <end position="197"/>
    </location>
</feature>
<dbReference type="GO" id="GO:0005886">
    <property type="term" value="C:plasma membrane"/>
    <property type="evidence" value="ECO:0007669"/>
    <property type="project" value="UniProtKB-SubCell"/>
</dbReference>
<sequence length="425" mass="48357">MQEKIKFIYQKGLVHIMGSGLLNKVFTFIGNVFVVRFLTKHEYGVFGYADNIMSFFLILNGMGIIYGMLQFCSEQRPEKEKEAYYWFSLKFGMLFNFAIAIGVFICALFAPLKVDAARPVLMAYSLYPLTYYIYQYYCLLMRCKRENKRFALLSNLNAFIYMVVEIVGAYYIKVSGIIIALYLATIITSFFGMRFYSIRTLRNAHYLSKHQKLELIKYSAYVCANTMISNLLILMDVFLIGYIIVSPEKIAIYKVAATIPEALIVIPNSVVMFVYPYFAEHNMEYGWTKTNAKRLLGITAIMNFVIAGLLFILAPWIIKLLWGAKYIGAVTVFRILSVNYFVSSTFRVNVSNLLASLRKVKLNFYINIVAGISNVVLDAVLIKQIGIEGAAWATLTVVVITTVMLIPALIHSIRNLKKPESADSL</sequence>
<feature type="transmembrane region" description="Helical" evidence="6">
    <location>
        <begin position="389"/>
        <end position="410"/>
    </location>
</feature>
<dbReference type="InterPro" id="IPR050833">
    <property type="entry name" value="Poly_Biosynth_Transport"/>
</dbReference>
<feature type="transmembrane region" description="Helical" evidence="6">
    <location>
        <begin position="251"/>
        <end position="275"/>
    </location>
</feature>
<dbReference type="InterPro" id="IPR002797">
    <property type="entry name" value="Polysacc_synth"/>
</dbReference>
<reference evidence="7 8" key="1">
    <citation type="submission" date="2014-01" db="EMBL/GenBank/DDBJ databases">
        <authorList>
            <person name="Durkin A.S."/>
            <person name="McCorrison J."/>
            <person name="Torralba M."/>
            <person name="Gillis M."/>
            <person name="Haft D.H."/>
            <person name="Methe B."/>
            <person name="Sutton G."/>
            <person name="Nelson K.E."/>
        </authorList>
    </citation>
    <scope>NUCLEOTIDE SEQUENCE [LARGE SCALE GENOMIC DNA]</scope>
    <source>
        <strain evidence="7 8">ATCC 33093</strain>
    </source>
</reference>
<feature type="transmembrane region" description="Helical" evidence="6">
    <location>
        <begin position="116"/>
        <end position="138"/>
    </location>
</feature>
<dbReference type="PANTHER" id="PTHR30250:SF11">
    <property type="entry name" value="O-ANTIGEN TRANSPORTER-RELATED"/>
    <property type="match status" value="1"/>
</dbReference>
<dbReference type="EMBL" id="JALU01000003">
    <property type="protein sequence ID" value="EUC58160.1"/>
    <property type="molecule type" value="Genomic_DNA"/>
</dbReference>
<dbReference type="Proteomes" id="UP000022645">
    <property type="component" value="Unassembled WGS sequence"/>
</dbReference>
<feature type="transmembrane region" description="Helical" evidence="6">
    <location>
        <begin position="295"/>
        <end position="318"/>
    </location>
</feature>
<dbReference type="AlphaFoldDB" id="X8J814"/>
<evidence type="ECO:0000256" key="5">
    <source>
        <dbReference type="ARBA" id="ARBA00023136"/>
    </source>
</evidence>
<evidence type="ECO:0000313" key="8">
    <source>
        <dbReference type="Proteomes" id="UP000022645"/>
    </source>
</evidence>
<dbReference type="RefSeq" id="WP_036379480.1">
    <property type="nucleotide sequence ID" value="NZ_JALU01000003.1"/>
</dbReference>
<feature type="transmembrane region" description="Helical" evidence="6">
    <location>
        <begin position="150"/>
        <end position="171"/>
    </location>
</feature>
<protein>
    <submittedName>
        <fullName evidence="7">Polysaccharide biosynthesis protein</fullName>
    </submittedName>
</protein>
<feature type="transmembrane region" description="Helical" evidence="6">
    <location>
        <begin position="51"/>
        <end position="72"/>
    </location>
</feature>
<feature type="transmembrane region" description="Helical" evidence="6">
    <location>
        <begin position="84"/>
        <end position="110"/>
    </location>
</feature>
<evidence type="ECO:0000256" key="6">
    <source>
        <dbReference type="SAM" id="Phobius"/>
    </source>
</evidence>
<comment type="caution">
    <text evidence="7">The sequence shown here is derived from an EMBL/GenBank/DDBJ whole genome shotgun (WGS) entry which is preliminary data.</text>
</comment>
<name>X8J814_9FIRM</name>
<gene>
    <name evidence="7" type="ORF">HMPREF0581_0227</name>
</gene>
<evidence type="ECO:0000256" key="2">
    <source>
        <dbReference type="ARBA" id="ARBA00022475"/>
    </source>
</evidence>
<keyword evidence="5 6" id="KW-0472">Membrane</keyword>
<keyword evidence="3 6" id="KW-0812">Transmembrane</keyword>
<feature type="transmembrane region" description="Helical" evidence="6">
    <location>
        <begin position="21"/>
        <end position="39"/>
    </location>
</feature>
<feature type="transmembrane region" description="Helical" evidence="6">
    <location>
        <begin position="324"/>
        <end position="342"/>
    </location>
</feature>
<keyword evidence="2" id="KW-1003">Cell membrane</keyword>
<organism evidence="7 8">
    <name type="scientific">Mogibacterium timidum ATCC 33093</name>
    <dbReference type="NCBI Taxonomy" id="1401079"/>
    <lineage>
        <taxon>Bacteria</taxon>
        <taxon>Bacillati</taxon>
        <taxon>Bacillota</taxon>
        <taxon>Clostridia</taxon>
        <taxon>Peptostreptococcales</taxon>
        <taxon>Anaerovoracaceae</taxon>
        <taxon>Mogibacterium</taxon>
    </lineage>
</organism>
<evidence type="ECO:0000256" key="3">
    <source>
        <dbReference type="ARBA" id="ARBA00022692"/>
    </source>
</evidence>
<evidence type="ECO:0000256" key="4">
    <source>
        <dbReference type="ARBA" id="ARBA00022989"/>
    </source>
</evidence>
<evidence type="ECO:0000256" key="1">
    <source>
        <dbReference type="ARBA" id="ARBA00004651"/>
    </source>
</evidence>
<dbReference type="Pfam" id="PF01943">
    <property type="entry name" value="Polysacc_synt"/>
    <property type="match status" value="1"/>
</dbReference>
<evidence type="ECO:0000313" key="7">
    <source>
        <dbReference type="EMBL" id="EUC58160.1"/>
    </source>
</evidence>
<accession>X8J814</accession>
<dbReference type="PANTHER" id="PTHR30250">
    <property type="entry name" value="PST FAMILY PREDICTED COLANIC ACID TRANSPORTER"/>
    <property type="match status" value="1"/>
</dbReference>
<proteinExistence type="predicted"/>
<feature type="transmembrane region" description="Helical" evidence="6">
    <location>
        <begin position="362"/>
        <end position="383"/>
    </location>
</feature>
<comment type="subcellular location">
    <subcellularLocation>
        <location evidence="1">Cell membrane</location>
        <topology evidence="1">Multi-pass membrane protein</topology>
    </subcellularLocation>
</comment>
<keyword evidence="4 6" id="KW-1133">Transmembrane helix</keyword>
<feature type="transmembrane region" description="Helical" evidence="6">
    <location>
        <begin position="218"/>
        <end position="245"/>
    </location>
</feature>